<dbReference type="Pfam" id="PF00885">
    <property type="entry name" value="DMRL_synthase"/>
    <property type="match status" value="1"/>
</dbReference>
<feature type="binding site" evidence="8">
    <location>
        <position position="128"/>
    </location>
    <ligand>
        <name>(2S)-2-hydroxy-3-oxobutyl phosphate</name>
        <dbReference type="ChEBI" id="CHEBI:58830"/>
    </ligand>
</feature>
<keyword evidence="10" id="KW-1185">Reference proteome</keyword>
<dbReference type="NCBIfam" id="NF000812">
    <property type="entry name" value="PRK00061.1-4"/>
    <property type="match status" value="1"/>
</dbReference>
<dbReference type="GO" id="GO:0009231">
    <property type="term" value="P:riboflavin biosynthetic process"/>
    <property type="evidence" value="ECO:0007669"/>
    <property type="project" value="UniProtKB-UniRule"/>
</dbReference>
<dbReference type="PANTHER" id="PTHR21058">
    <property type="entry name" value="6,7-DIMETHYL-8-RIBITYLLUMAZINE SYNTHASE DMRL SYNTHASE LUMAZINE SYNTHASE"/>
    <property type="match status" value="1"/>
</dbReference>
<dbReference type="CDD" id="cd09209">
    <property type="entry name" value="Lumazine_synthase-I"/>
    <property type="match status" value="1"/>
</dbReference>
<keyword evidence="5 8" id="KW-0808">Transferase</keyword>
<dbReference type="FunFam" id="3.40.50.960:FF:000001">
    <property type="entry name" value="6,7-dimethyl-8-ribityllumazine synthase"/>
    <property type="match status" value="1"/>
</dbReference>
<protein>
    <recommendedName>
        <fullName evidence="7 8">6,7-dimethyl-8-ribityllumazine synthase</fullName>
        <shortName evidence="8">DMRL synthase</shortName>
        <shortName evidence="8">LS</shortName>
        <shortName evidence="8">Lumazine synthase</shortName>
        <ecNumber evidence="3 8">2.5.1.78</ecNumber>
    </recommendedName>
</protein>
<feature type="binding site" evidence="8">
    <location>
        <begin position="81"/>
        <end position="83"/>
    </location>
    <ligand>
        <name>5-amino-6-(D-ribitylamino)uracil</name>
        <dbReference type="ChEBI" id="CHEBI:15934"/>
    </ligand>
</feature>
<organism evidence="9">
    <name type="scientific">Tepidanaerobacter syntrophicus</name>
    <dbReference type="NCBI Taxonomy" id="224999"/>
    <lineage>
        <taxon>Bacteria</taxon>
        <taxon>Bacillati</taxon>
        <taxon>Bacillota</taxon>
        <taxon>Clostridia</taxon>
        <taxon>Thermosediminibacterales</taxon>
        <taxon>Tepidanaerobacteraceae</taxon>
        <taxon>Tepidanaerobacter</taxon>
    </lineage>
</organism>
<name>A0A0U9HGI8_9FIRM</name>
<dbReference type="STRING" id="224999.GCA_001485475_01922"/>
<dbReference type="NCBIfam" id="TIGR00114">
    <property type="entry name" value="lumazine-synth"/>
    <property type="match status" value="1"/>
</dbReference>
<keyword evidence="4 8" id="KW-0686">Riboflavin biosynthesis</keyword>
<dbReference type="HAMAP" id="MF_00178">
    <property type="entry name" value="Lumazine_synth"/>
    <property type="match status" value="1"/>
</dbReference>
<feature type="active site" description="Proton donor" evidence="8">
    <location>
        <position position="89"/>
    </location>
</feature>
<dbReference type="GO" id="GO:0005829">
    <property type="term" value="C:cytosol"/>
    <property type="evidence" value="ECO:0007669"/>
    <property type="project" value="TreeGrafter"/>
</dbReference>
<gene>
    <name evidence="8" type="primary">ribH</name>
    <name evidence="9" type="ORF">TSYNT_9136</name>
</gene>
<evidence type="ECO:0000256" key="5">
    <source>
        <dbReference type="ARBA" id="ARBA00022679"/>
    </source>
</evidence>
<dbReference type="EC" id="2.5.1.78" evidence="3 8"/>
<dbReference type="UniPathway" id="UPA00275">
    <property type="reaction ID" value="UER00404"/>
</dbReference>
<dbReference type="GO" id="GO:0009349">
    <property type="term" value="C:riboflavin synthase complex"/>
    <property type="evidence" value="ECO:0007669"/>
    <property type="project" value="UniProtKB-UniRule"/>
</dbReference>
<dbReference type="OrthoDB" id="9809709at2"/>
<comment type="catalytic activity">
    <reaction evidence="6 8">
        <text>(2S)-2-hydroxy-3-oxobutyl phosphate + 5-amino-6-(D-ribitylamino)uracil = 6,7-dimethyl-8-(1-D-ribityl)lumazine + phosphate + 2 H2O + H(+)</text>
        <dbReference type="Rhea" id="RHEA:26152"/>
        <dbReference type="ChEBI" id="CHEBI:15377"/>
        <dbReference type="ChEBI" id="CHEBI:15378"/>
        <dbReference type="ChEBI" id="CHEBI:15934"/>
        <dbReference type="ChEBI" id="CHEBI:43474"/>
        <dbReference type="ChEBI" id="CHEBI:58201"/>
        <dbReference type="ChEBI" id="CHEBI:58830"/>
        <dbReference type="EC" id="2.5.1.78"/>
    </reaction>
</comment>
<dbReference type="Proteomes" id="UP000062160">
    <property type="component" value="Unassembled WGS sequence"/>
</dbReference>
<sequence length="156" mass="16797">MSKIIEGKLIAENLKFGIVVSRFNDFFTKKLLEGAEDTLIRHGAAEEDIEIAWVPGGFEIPLAAKLMAESKKYDAVICLGAVIRGATPHFEYISSEAAKGVAQVSLQTQVPTIFGIITTDTLEQAIERAGTKAGNKGSEAALSAIEMANLKKQLNF</sequence>
<evidence type="ECO:0000313" key="9">
    <source>
        <dbReference type="EMBL" id="GAQ25886.1"/>
    </source>
</evidence>
<feature type="binding site" evidence="8">
    <location>
        <begin position="86"/>
        <end position="87"/>
    </location>
    <ligand>
        <name>(2S)-2-hydroxy-3-oxobutyl phosphate</name>
        <dbReference type="ChEBI" id="CHEBI:58830"/>
    </ligand>
</feature>
<evidence type="ECO:0000256" key="8">
    <source>
        <dbReference type="HAMAP-Rule" id="MF_00178"/>
    </source>
</evidence>
<evidence type="ECO:0000256" key="3">
    <source>
        <dbReference type="ARBA" id="ARBA00012664"/>
    </source>
</evidence>
<proteinExistence type="inferred from homology"/>
<dbReference type="Gene3D" id="3.40.50.960">
    <property type="entry name" value="Lumazine/riboflavin synthase"/>
    <property type="match status" value="1"/>
</dbReference>
<comment type="function">
    <text evidence="8">Catalyzes the formation of 6,7-dimethyl-8-ribityllumazine by condensation of 5-amino-6-(D-ribitylamino)uracil with 3,4-dihydroxy-2-butanone 4-phosphate. This is the penultimate step in the biosynthesis of riboflavin.</text>
</comment>
<evidence type="ECO:0000256" key="4">
    <source>
        <dbReference type="ARBA" id="ARBA00022619"/>
    </source>
</evidence>
<dbReference type="SUPFAM" id="SSF52121">
    <property type="entry name" value="Lumazine synthase"/>
    <property type="match status" value="1"/>
</dbReference>
<dbReference type="RefSeq" id="WP_013778900.1">
    <property type="nucleotide sequence ID" value="NZ_BSDW01000001.1"/>
</dbReference>
<comment type="pathway">
    <text evidence="1 8">Cofactor biosynthesis; riboflavin biosynthesis; riboflavin from 2-hydroxy-3-oxobutyl phosphate and 5-amino-6-(D-ribitylamino)uracil: step 1/2.</text>
</comment>
<evidence type="ECO:0000256" key="7">
    <source>
        <dbReference type="ARBA" id="ARBA00072606"/>
    </source>
</evidence>
<accession>A0A0U9HGI8</accession>
<dbReference type="InterPro" id="IPR002180">
    <property type="entry name" value="LS/RS"/>
</dbReference>
<evidence type="ECO:0000313" key="10">
    <source>
        <dbReference type="Proteomes" id="UP000062160"/>
    </source>
</evidence>
<dbReference type="EMBL" id="DF977003">
    <property type="protein sequence ID" value="GAQ25886.1"/>
    <property type="molecule type" value="Genomic_DNA"/>
</dbReference>
<dbReference type="AlphaFoldDB" id="A0A0U9HGI8"/>
<dbReference type="GO" id="GO:0000906">
    <property type="term" value="F:6,7-dimethyl-8-ribityllumazine synthase activity"/>
    <property type="evidence" value="ECO:0007669"/>
    <property type="project" value="UniProtKB-UniRule"/>
</dbReference>
<evidence type="ECO:0000256" key="6">
    <source>
        <dbReference type="ARBA" id="ARBA00048785"/>
    </source>
</evidence>
<dbReference type="InterPro" id="IPR034964">
    <property type="entry name" value="LS"/>
</dbReference>
<dbReference type="PANTHER" id="PTHR21058:SF0">
    <property type="entry name" value="6,7-DIMETHYL-8-RIBITYLLUMAZINE SYNTHASE"/>
    <property type="match status" value="1"/>
</dbReference>
<feature type="binding site" evidence="8">
    <location>
        <position position="23"/>
    </location>
    <ligand>
        <name>5-amino-6-(D-ribitylamino)uracil</name>
        <dbReference type="ChEBI" id="CHEBI:15934"/>
    </ligand>
</feature>
<comment type="similarity">
    <text evidence="2 8">Belongs to the DMRL synthase family.</text>
</comment>
<feature type="binding site" evidence="8">
    <location>
        <begin position="57"/>
        <end position="59"/>
    </location>
    <ligand>
        <name>5-amino-6-(D-ribitylamino)uracil</name>
        <dbReference type="ChEBI" id="CHEBI:15934"/>
    </ligand>
</feature>
<reference evidence="9" key="1">
    <citation type="journal article" date="2016" name="Genome Announc.">
        <title>Draft Genome Sequence of the Syntrophic Lactate-Degrading Bacterium Tepidanaerobacter syntrophicus JLT.</title>
        <authorList>
            <person name="Matsuura N."/>
            <person name="Ohashi A."/>
            <person name="Tourlousse D.M."/>
            <person name="Sekiguchi Y."/>
        </authorList>
    </citation>
    <scope>NUCLEOTIDE SEQUENCE [LARGE SCALE GENOMIC DNA]</scope>
    <source>
        <strain evidence="9">JL</strain>
    </source>
</reference>
<dbReference type="InterPro" id="IPR036467">
    <property type="entry name" value="LS/RS_sf"/>
</dbReference>
<feature type="binding site" evidence="8">
    <location>
        <position position="114"/>
    </location>
    <ligand>
        <name>5-amino-6-(D-ribitylamino)uracil</name>
        <dbReference type="ChEBI" id="CHEBI:15934"/>
    </ligand>
</feature>
<evidence type="ECO:0000256" key="1">
    <source>
        <dbReference type="ARBA" id="ARBA00004917"/>
    </source>
</evidence>
<evidence type="ECO:0000256" key="2">
    <source>
        <dbReference type="ARBA" id="ARBA00007424"/>
    </source>
</evidence>